<dbReference type="InterPro" id="IPR013132">
    <property type="entry name" value="PseI/NeuA/B-like_N"/>
</dbReference>
<dbReference type="EMBL" id="HBGU01011582">
    <property type="protein sequence ID" value="CAD9415767.1"/>
    <property type="molecule type" value="Transcribed_RNA"/>
</dbReference>
<gene>
    <name evidence="2" type="ORF">CBRE1094_LOCUS6375</name>
</gene>
<dbReference type="InterPro" id="IPR013785">
    <property type="entry name" value="Aldolase_TIM"/>
</dbReference>
<dbReference type="Pfam" id="PF03102">
    <property type="entry name" value="NeuB"/>
    <property type="match status" value="1"/>
</dbReference>
<sequence>MSEPASKKARTEPTTAGGIVYHEPKVMAEIGCNHMGSVEIAKELLTLAKQAGCDYGKFQKRNPKELLTKAQYEAPHPNPRNSYGDTYGAHREFLELSRDQHAELLAHCKEIGLGYSCSVWDATSAKDIVSLNPDLIKVGSPSNQHWEMQKILRDEYSGDVHISTGMTTKEEIEKIVKFWEEGKGDAKNRVVLYNCTSGYPVPFEDVCLLELRTLYDTYKDRVKHLGFSGHHLGIAVDVAAYALGATWNERHFTKDRTWKGTDHAASLEPAGMNKLCRDLKATWKCMTFKATDILPIEQEQRNKLKWGCYNK</sequence>
<organism evidence="2">
    <name type="scientific">Haptolina brevifila</name>
    <dbReference type="NCBI Taxonomy" id="156173"/>
    <lineage>
        <taxon>Eukaryota</taxon>
        <taxon>Haptista</taxon>
        <taxon>Haptophyta</taxon>
        <taxon>Prymnesiophyceae</taxon>
        <taxon>Prymnesiales</taxon>
        <taxon>Prymnesiaceae</taxon>
        <taxon>Haptolina</taxon>
    </lineage>
</organism>
<dbReference type="InterPro" id="IPR051690">
    <property type="entry name" value="PseI-like"/>
</dbReference>
<feature type="domain" description="PseI/NeuA/B-like" evidence="1">
    <location>
        <begin position="46"/>
        <end position="287"/>
    </location>
</feature>
<evidence type="ECO:0000259" key="1">
    <source>
        <dbReference type="Pfam" id="PF03102"/>
    </source>
</evidence>
<dbReference type="GO" id="GO:0016051">
    <property type="term" value="P:carbohydrate biosynthetic process"/>
    <property type="evidence" value="ECO:0007669"/>
    <property type="project" value="InterPro"/>
</dbReference>
<dbReference type="Gene3D" id="3.20.20.70">
    <property type="entry name" value="Aldolase class I"/>
    <property type="match status" value="1"/>
</dbReference>
<name>A0A7S2C5E9_9EUKA</name>
<dbReference type="GO" id="GO:0047444">
    <property type="term" value="F:N-acylneuraminate-9-phosphate synthase activity"/>
    <property type="evidence" value="ECO:0007669"/>
    <property type="project" value="TreeGrafter"/>
</dbReference>
<dbReference type="PANTHER" id="PTHR42966">
    <property type="entry name" value="N-ACETYLNEURAMINATE SYNTHASE"/>
    <property type="match status" value="1"/>
</dbReference>
<protein>
    <recommendedName>
        <fullName evidence="1">PseI/NeuA/B-like domain-containing protein</fullName>
    </recommendedName>
</protein>
<accession>A0A7S2C5E9</accession>
<dbReference type="AlphaFoldDB" id="A0A7S2C5E9"/>
<evidence type="ECO:0000313" key="2">
    <source>
        <dbReference type="EMBL" id="CAD9415767.1"/>
    </source>
</evidence>
<reference evidence="2" key="1">
    <citation type="submission" date="2021-01" db="EMBL/GenBank/DDBJ databases">
        <authorList>
            <person name="Corre E."/>
            <person name="Pelletier E."/>
            <person name="Niang G."/>
            <person name="Scheremetjew M."/>
            <person name="Finn R."/>
            <person name="Kale V."/>
            <person name="Holt S."/>
            <person name="Cochrane G."/>
            <person name="Meng A."/>
            <person name="Brown T."/>
            <person name="Cohen L."/>
        </authorList>
    </citation>
    <scope>NUCLEOTIDE SEQUENCE</scope>
    <source>
        <strain evidence="2">UTEX LB 985</strain>
    </source>
</reference>
<dbReference type="SUPFAM" id="SSF51569">
    <property type="entry name" value="Aldolase"/>
    <property type="match status" value="1"/>
</dbReference>
<proteinExistence type="predicted"/>
<dbReference type="PANTHER" id="PTHR42966:SF1">
    <property type="entry name" value="SIALIC ACID SYNTHASE"/>
    <property type="match status" value="1"/>
</dbReference>